<sequence>MCDDSNPNIHVHEKKHARGRPRDSRSLSRAEKRSESAKPYNIQGSKSRECSQNRSSQPISSKNSNISMSEPMHCVSVGGICADQGQSNCGIK</sequence>
<proteinExistence type="predicted"/>
<feature type="compositionally biased region" description="Polar residues" evidence="1">
    <location>
        <begin position="52"/>
        <end position="68"/>
    </location>
</feature>
<evidence type="ECO:0000313" key="3">
    <source>
        <dbReference type="Proteomes" id="UP000828390"/>
    </source>
</evidence>
<evidence type="ECO:0000256" key="1">
    <source>
        <dbReference type="SAM" id="MobiDB-lite"/>
    </source>
</evidence>
<organism evidence="2 3">
    <name type="scientific">Dreissena polymorpha</name>
    <name type="common">Zebra mussel</name>
    <name type="synonym">Mytilus polymorpha</name>
    <dbReference type="NCBI Taxonomy" id="45954"/>
    <lineage>
        <taxon>Eukaryota</taxon>
        <taxon>Metazoa</taxon>
        <taxon>Spiralia</taxon>
        <taxon>Lophotrochozoa</taxon>
        <taxon>Mollusca</taxon>
        <taxon>Bivalvia</taxon>
        <taxon>Autobranchia</taxon>
        <taxon>Heteroconchia</taxon>
        <taxon>Euheterodonta</taxon>
        <taxon>Imparidentia</taxon>
        <taxon>Neoheterodontei</taxon>
        <taxon>Myida</taxon>
        <taxon>Dreissenoidea</taxon>
        <taxon>Dreissenidae</taxon>
        <taxon>Dreissena</taxon>
    </lineage>
</organism>
<gene>
    <name evidence="2" type="ORF">DPMN_194737</name>
</gene>
<dbReference type="AlphaFoldDB" id="A0A9D3Y249"/>
<name>A0A9D3Y249_DREPO</name>
<dbReference type="Proteomes" id="UP000828390">
    <property type="component" value="Unassembled WGS sequence"/>
</dbReference>
<comment type="caution">
    <text evidence="2">The sequence shown here is derived from an EMBL/GenBank/DDBJ whole genome shotgun (WGS) entry which is preliminary data.</text>
</comment>
<feature type="region of interest" description="Disordered" evidence="1">
    <location>
        <begin position="1"/>
        <end position="69"/>
    </location>
</feature>
<feature type="compositionally biased region" description="Basic and acidic residues" evidence="1">
    <location>
        <begin position="20"/>
        <end position="36"/>
    </location>
</feature>
<dbReference type="EMBL" id="JAIWYP010000023">
    <property type="protein sequence ID" value="KAH3692287.1"/>
    <property type="molecule type" value="Genomic_DNA"/>
</dbReference>
<reference evidence="2" key="1">
    <citation type="journal article" date="2019" name="bioRxiv">
        <title>The Genome of the Zebra Mussel, Dreissena polymorpha: A Resource for Invasive Species Research.</title>
        <authorList>
            <person name="McCartney M.A."/>
            <person name="Auch B."/>
            <person name="Kono T."/>
            <person name="Mallez S."/>
            <person name="Zhang Y."/>
            <person name="Obille A."/>
            <person name="Becker A."/>
            <person name="Abrahante J.E."/>
            <person name="Garbe J."/>
            <person name="Badalamenti J.P."/>
            <person name="Herman A."/>
            <person name="Mangelson H."/>
            <person name="Liachko I."/>
            <person name="Sullivan S."/>
            <person name="Sone E.D."/>
            <person name="Koren S."/>
            <person name="Silverstein K.A.T."/>
            <person name="Beckman K.B."/>
            <person name="Gohl D.M."/>
        </authorList>
    </citation>
    <scope>NUCLEOTIDE SEQUENCE</scope>
    <source>
        <strain evidence="2">Duluth1</strain>
        <tissue evidence="2">Whole animal</tissue>
    </source>
</reference>
<keyword evidence="3" id="KW-1185">Reference proteome</keyword>
<protein>
    <submittedName>
        <fullName evidence="2">Uncharacterized protein</fullName>
    </submittedName>
</protein>
<evidence type="ECO:0000313" key="2">
    <source>
        <dbReference type="EMBL" id="KAH3692287.1"/>
    </source>
</evidence>
<accession>A0A9D3Y249</accession>
<reference evidence="2" key="2">
    <citation type="submission" date="2020-11" db="EMBL/GenBank/DDBJ databases">
        <authorList>
            <person name="McCartney M.A."/>
            <person name="Auch B."/>
            <person name="Kono T."/>
            <person name="Mallez S."/>
            <person name="Becker A."/>
            <person name="Gohl D.M."/>
            <person name="Silverstein K.A.T."/>
            <person name="Koren S."/>
            <person name="Bechman K.B."/>
            <person name="Herman A."/>
            <person name="Abrahante J.E."/>
            <person name="Garbe J."/>
        </authorList>
    </citation>
    <scope>NUCLEOTIDE SEQUENCE</scope>
    <source>
        <strain evidence="2">Duluth1</strain>
        <tissue evidence="2">Whole animal</tissue>
    </source>
</reference>